<keyword evidence="2" id="KW-0472">Membrane</keyword>
<feature type="region of interest" description="Disordered" evidence="1">
    <location>
        <begin position="223"/>
        <end position="247"/>
    </location>
</feature>
<proteinExistence type="predicted"/>
<dbReference type="Pfam" id="PF21001">
    <property type="entry name" value="YqiJ_N"/>
    <property type="match status" value="1"/>
</dbReference>
<dbReference type="Proteomes" id="UP000295341">
    <property type="component" value="Unassembled WGS sequence"/>
</dbReference>
<dbReference type="RefSeq" id="WP_133881806.1">
    <property type="nucleotide sequence ID" value="NZ_MWIN01000005.1"/>
</dbReference>
<organism evidence="5 6">
    <name type="scientific">Panacagrimonas perspica</name>
    <dbReference type="NCBI Taxonomy" id="381431"/>
    <lineage>
        <taxon>Bacteria</taxon>
        <taxon>Pseudomonadati</taxon>
        <taxon>Pseudomonadota</taxon>
        <taxon>Gammaproteobacteria</taxon>
        <taxon>Nevskiales</taxon>
        <taxon>Nevskiaceae</taxon>
        <taxon>Panacagrimonas</taxon>
    </lineage>
</organism>
<feature type="domain" description="Inner membrane protein YqiJ N-terminal" evidence="4">
    <location>
        <begin position="12"/>
        <end position="117"/>
    </location>
</feature>
<feature type="transmembrane region" description="Helical" evidence="2">
    <location>
        <begin position="20"/>
        <end position="40"/>
    </location>
</feature>
<evidence type="ECO:0000259" key="3">
    <source>
        <dbReference type="Pfam" id="PF07290"/>
    </source>
</evidence>
<dbReference type="InterPro" id="IPR048376">
    <property type="entry name" value="YqiJ_N"/>
</dbReference>
<comment type="caution">
    <text evidence="5">The sequence shown here is derived from an EMBL/GenBank/DDBJ whole genome shotgun (WGS) entry which is preliminary data.</text>
</comment>
<dbReference type="Pfam" id="PF07290">
    <property type="entry name" value="YqiJ_OB"/>
    <property type="match status" value="1"/>
</dbReference>
<keyword evidence="2" id="KW-0812">Transmembrane</keyword>
<evidence type="ECO:0000256" key="2">
    <source>
        <dbReference type="SAM" id="Phobius"/>
    </source>
</evidence>
<evidence type="ECO:0000313" key="6">
    <source>
        <dbReference type="Proteomes" id="UP000295341"/>
    </source>
</evidence>
<gene>
    <name evidence="5" type="ORF">DFR24_2605</name>
</gene>
<accession>A0A4S3K7U2</accession>
<feature type="domain" description="Inner membrane protein YqiJ OB-fold" evidence="3">
    <location>
        <begin position="145"/>
        <end position="198"/>
    </location>
</feature>
<evidence type="ECO:0000313" key="5">
    <source>
        <dbReference type="EMBL" id="TDU28238.1"/>
    </source>
</evidence>
<keyword evidence="2" id="KW-1133">Transmembrane helix</keyword>
<evidence type="ECO:0000259" key="4">
    <source>
        <dbReference type="Pfam" id="PF21001"/>
    </source>
</evidence>
<dbReference type="EMBL" id="SOBT01000009">
    <property type="protein sequence ID" value="TDU28238.1"/>
    <property type="molecule type" value="Genomic_DNA"/>
</dbReference>
<dbReference type="AlphaFoldDB" id="A0A4S3K7U2"/>
<feature type="transmembrane region" description="Helical" evidence="2">
    <location>
        <begin position="72"/>
        <end position="92"/>
    </location>
</feature>
<keyword evidence="6" id="KW-1185">Reference proteome</keyword>
<reference evidence="5 6" key="1">
    <citation type="submission" date="2019-03" db="EMBL/GenBank/DDBJ databases">
        <title>Genomic Encyclopedia of Type Strains, Phase IV (KMG-IV): sequencing the most valuable type-strain genomes for metagenomic binning, comparative biology and taxonomic classification.</title>
        <authorList>
            <person name="Goeker M."/>
        </authorList>
    </citation>
    <scope>NUCLEOTIDE SEQUENCE [LARGE SCALE GENOMIC DNA]</scope>
    <source>
        <strain evidence="5 6">DSM 26377</strain>
    </source>
</reference>
<evidence type="ECO:0000256" key="1">
    <source>
        <dbReference type="SAM" id="MobiDB-lite"/>
    </source>
</evidence>
<feature type="compositionally biased region" description="Basic and acidic residues" evidence="1">
    <location>
        <begin position="229"/>
        <end position="247"/>
    </location>
</feature>
<dbReference type="OrthoDB" id="7207054at2"/>
<dbReference type="InterPro" id="IPR010840">
    <property type="entry name" value="YqiJ_OB"/>
</dbReference>
<protein>
    <submittedName>
        <fullName evidence="5">Uncharacterized protein DUF1449</fullName>
    </submittedName>
</protein>
<sequence>MDLLSFLTAAPNLPFSISAVFLLLLLALEIVGVLVAGIGISHFGEFDQGHGADVDSHGLASDALGYLHWGKVPLIVILSALTGLFALAGLGIQSLAFSVSGGLLPGWLASIPAVATAVYGTHKIVLPISRLMPSEEGDATRETAFVGLIGRVTIGPCRWDAPGEALVKDLSSGREHYIRVKPAAPGVVLPVHSEILVTDITPEGGLYLATSIDEIAESTLPTSISSGKSEIESRAANRSALRQERLP</sequence>
<name>A0A4S3K7U2_9GAMM</name>